<evidence type="ECO:0000256" key="1">
    <source>
        <dbReference type="ARBA" id="ARBA00004236"/>
    </source>
</evidence>
<dbReference type="InterPro" id="IPR016054">
    <property type="entry name" value="LY6_UPA_recep-like"/>
</dbReference>
<reference evidence="8" key="2">
    <citation type="submission" date="2025-08" db="UniProtKB">
        <authorList>
            <consortium name="RefSeq"/>
        </authorList>
    </citation>
    <scope>IDENTIFICATION</scope>
</reference>
<keyword evidence="3" id="KW-0732">Signal</keyword>
<protein>
    <submittedName>
        <fullName evidence="8">CD177 antigen</fullName>
    </submittedName>
</protein>
<dbReference type="Proteomes" id="UP001652624">
    <property type="component" value="Chromosome 2"/>
</dbReference>
<evidence type="ECO:0000256" key="3">
    <source>
        <dbReference type="ARBA" id="ARBA00022729"/>
    </source>
</evidence>
<feature type="domain" description="UPAR/Ly6" evidence="6">
    <location>
        <begin position="153"/>
        <end position="226"/>
    </location>
</feature>
<dbReference type="InterPro" id="IPR045860">
    <property type="entry name" value="Snake_toxin-like_sf"/>
</dbReference>
<dbReference type="PANTHER" id="PTHR16529">
    <property type="entry name" value="CD177 ANTIGEN"/>
    <property type="match status" value="1"/>
</dbReference>
<evidence type="ECO:0000256" key="4">
    <source>
        <dbReference type="ARBA" id="ARBA00023136"/>
    </source>
</evidence>
<gene>
    <name evidence="8" type="primary">LOC103122355</name>
</gene>
<dbReference type="CDD" id="cd23623">
    <property type="entry name" value="TFP_LU_ECD_CD177_rpt1"/>
    <property type="match status" value="1"/>
</dbReference>
<evidence type="ECO:0000313" key="7">
    <source>
        <dbReference type="Proteomes" id="UP001652624"/>
    </source>
</evidence>
<evidence type="ECO:0000259" key="6">
    <source>
        <dbReference type="Pfam" id="PF00021"/>
    </source>
</evidence>
<dbReference type="SUPFAM" id="SSF57302">
    <property type="entry name" value="Snake toxin-like"/>
    <property type="match status" value="1"/>
</dbReference>
<reference evidence="7" key="1">
    <citation type="submission" date="2025-05" db="UniProtKB">
        <authorList>
            <consortium name="RefSeq"/>
        </authorList>
    </citation>
    <scope>NUCLEOTIDE SEQUENCE [LARGE SCALE GENOMIC DNA]</scope>
</reference>
<dbReference type="CDD" id="cd23636">
    <property type="entry name" value="TFP_LU_ECD_CD177_rpt2"/>
    <property type="match status" value="1"/>
</dbReference>
<dbReference type="RefSeq" id="XP_060042010.1">
    <property type="nucleotide sequence ID" value="XM_060186027.1"/>
</dbReference>
<keyword evidence="2" id="KW-1003">Cell membrane</keyword>
<dbReference type="Pfam" id="PF00021">
    <property type="entry name" value="UPAR_LY6"/>
    <property type="match status" value="2"/>
</dbReference>
<keyword evidence="5" id="KW-0325">Glycoprotein</keyword>
<organism evidence="7 8">
    <name type="scientific">Erinaceus europaeus</name>
    <name type="common">Western European hedgehog</name>
    <dbReference type="NCBI Taxonomy" id="9365"/>
    <lineage>
        <taxon>Eukaryota</taxon>
        <taxon>Metazoa</taxon>
        <taxon>Chordata</taxon>
        <taxon>Craniata</taxon>
        <taxon>Vertebrata</taxon>
        <taxon>Euteleostomi</taxon>
        <taxon>Mammalia</taxon>
        <taxon>Eutheria</taxon>
        <taxon>Laurasiatheria</taxon>
        <taxon>Eulipotyphla</taxon>
        <taxon>Erinaceidae</taxon>
        <taxon>Erinaceinae</taxon>
        <taxon>Erinaceus</taxon>
    </lineage>
</organism>
<keyword evidence="7" id="KW-1185">Reference proteome</keyword>
<comment type="subcellular location">
    <subcellularLocation>
        <location evidence="1">Cell membrane</location>
    </subcellularLocation>
</comment>
<proteinExistence type="predicted"/>
<name>A0ABM3WZK7_ERIEU</name>
<feature type="domain" description="UPAR/Ly6" evidence="6">
    <location>
        <begin position="68"/>
        <end position="135"/>
    </location>
</feature>
<evidence type="ECO:0000256" key="2">
    <source>
        <dbReference type="ARBA" id="ARBA00022475"/>
    </source>
</evidence>
<dbReference type="InterPro" id="IPR051899">
    <property type="entry name" value="Fert-Immune_med_protein"/>
</dbReference>
<sequence>MRKQSFQTTVKEDKRKRRSKSPIMSSALLLALLVGSLLLSRAATLTCQKGIYQAVLNVSQEFFSWTTGTEVCRDSSYGCQDTLLLLENGPFASVVLSKGCVQAPDQEPQLTHHRAGPGLSLISFTRVCREDLCNHLSSTLPIWAPPSSPVPGNVRCHVCLSEEDCLSAPKLTCPVGTTHCYDGVLQIEGGSVFTIMRVQGCMPQAGCNLLNGTVTVGPLALRESCDPKGPFYL</sequence>
<evidence type="ECO:0000313" key="8">
    <source>
        <dbReference type="RefSeq" id="XP_060042010.1"/>
    </source>
</evidence>
<accession>A0ABM3WZK7</accession>
<keyword evidence="4" id="KW-0472">Membrane</keyword>
<dbReference type="GeneID" id="103122355"/>
<evidence type="ECO:0000256" key="5">
    <source>
        <dbReference type="ARBA" id="ARBA00023180"/>
    </source>
</evidence>
<dbReference type="PANTHER" id="PTHR16529:SF8">
    <property type="entry name" value="CD177 ANTIGEN"/>
    <property type="match status" value="1"/>
</dbReference>